<dbReference type="InterPro" id="IPR001039">
    <property type="entry name" value="MHC_I_a_a1/a2"/>
</dbReference>
<evidence type="ECO:0000256" key="1">
    <source>
        <dbReference type="ARBA" id="ARBA00004123"/>
    </source>
</evidence>
<evidence type="ECO:0000256" key="6">
    <source>
        <dbReference type="ARBA" id="ARBA00022833"/>
    </source>
</evidence>
<dbReference type="Proteomes" id="UP001214576">
    <property type="component" value="Unassembled WGS sequence"/>
</dbReference>
<dbReference type="Pfam" id="PF00096">
    <property type="entry name" value="zf-C2H2"/>
    <property type="match status" value="4"/>
</dbReference>
<dbReference type="PANTHER" id="PTHR23226:SF52">
    <property type="entry name" value="ZINC FINGER AND SCAN DOMAIN-CONTAINING PROTEIN 16"/>
    <property type="match status" value="1"/>
</dbReference>
<keyword evidence="8" id="KW-0238">DNA-binding</keyword>
<dbReference type="GO" id="GO:0008270">
    <property type="term" value="F:zinc ion binding"/>
    <property type="evidence" value="ECO:0007669"/>
    <property type="project" value="UniProtKB-KW"/>
</dbReference>
<dbReference type="Gene3D" id="3.30.500.10">
    <property type="entry name" value="MHC class I-like antigen recognition-like"/>
    <property type="match status" value="2"/>
</dbReference>
<dbReference type="GO" id="GO:0000981">
    <property type="term" value="F:DNA-binding transcription factor activity, RNA polymerase II-specific"/>
    <property type="evidence" value="ECO:0007669"/>
    <property type="project" value="TreeGrafter"/>
</dbReference>
<evidence type="ECO:0000256" key="2">
    <source>
        <dbReference type="ARBA" id="ARBA00006991"/>
    </source>
</evidence>
<feature type="domain" description="C2H2-type" evidence="15">
    <location>
        <begin position="523"/>
        <end position="550"/>
    </location>
</feature>
<keyword evidence="3" id="KW-0479">Metal-binding</keyword>
<evidence type="ECO:0000256" key="4">
    <source>
        <dbReference type="ARBA" id="ARBA00022737"/>
    </source>
</evidence>
<evidence type="ECO:0000256" key="13">
    <source>
        <dbReference type="RuleBase" id="RU004439"/>
    </source>
</evidence>
<reference evidence="16" key="1">
    <citation type="submission" date="2022-03" db="EMBL/GenBank/DDBJ databases">
        <title>Genomic analyses of argali, domestic sheep and their hybrids provide insights into chromosomal evolution, heterosis and genetic basis of agronomic traits.</title>
        <authorList>
            <person name="Li M."/>
        </authorList>
    </citation>
    <scope>NUCLEOTIDE SEQUENCE</scope>
    <source>
        <strain evidence="16">CAU-MHL-2022a</strain>
        <tissue evidence="16">Skin</tissue>
    </source>
</reference>
<keyword evidence="4" id="KW-0677">Repeat</keyword>
<feature type="domain" description="C2H2-type" evidence="15">
    <location>
        <begin position="551"/>
        <end position="578"/>
    </location>
</feature>
<dbReference type="FunFam" id="3.30.160.60:FF:000016">
    <property type="entry name" value="zinc finger protein 37 homolog"/>
    <property type="match status" value="1"/>
</dbReference>
<dbReference type="SUPFAM" id="SSF57667">
    <property type="entry name" value="beta-beta-alpha zinc fingers"/>
    <property type="match status" value="2"/>
</dbReference>
<comment type="similarity">
    <text evidence="13">Belongs to the MHC class I family.</text>
</comment>
<evidence type="ECO:0000313" key="17">
    <source>
        <dbReference type="Proteomes" id="UP001214576"/>
    </source>
</evidence>
<dbReference type="InterPro" id="IPR013783">
    <property type="entry name" value="Ig-like_fold"/>
</dbReference>
<dbReference type="InterPro" id="IPR036236">
    <property type="entry name" value="Znf_C2H2_sf"/>
</dbReference>
<dbReference type="PROSITE" id="PS50157">
    <property type="entry name" value="ZINC_FINGER_C2H2_2"/>
    <property type="match status" value="4"/>
</dbReference>
<dbReference type="InterPro" id="IPR013087">
    <property type="entry name" value="Znf_C2H2_type"/>
</dbReference>
<evidence type="ECO:0000256" key="14">
    <source>
        <dbReference type="SAM" id="MobiDB-lite"/>
    </source>
</evidence>
<evidence type="ECO:0000256" key="10">
    <source>
        <dbReference type="ARBA" id="ARBA00023180"/>
    </source>
</evidence>
<protein>
    <recommendedName>
        <fullName evidence="15">C2H2-type domain-containing protein</fullName>
    </recommendedName>
</protein>
<evidence type="ECO:0000256" key="8">
    <source>
        <dbReference type="ARBA" id="ARBA00023125"/>
    </source>
</evidence>
<dbReference type="AlphaFoldDB" id="A0AAD4TMR2"/>
<dbReference type="Pfam" id="PF00129">
    <property type="entry name" value="MHC_I"/>
    <property type="match status" value="2"/>
</dbReference>
<dbReference type="EMBL" id="JAKZEL010000024">
    <property type="protein sequence ID" value="KAI4530957.1"/>
    <property type="molecule type" value="Genomic_DNA"/>
</dbReference>
<dbReference type="SUPFAM" id="SSF54452">
    <property type="entry name" value="MHC antigen-recognition domain"/>
    <property type="match status" value="2"/>
</dbReference>
<evidence type="ECO:0000256" key="5">
    <source>
        <dbReference type="ARBA" id="ARBA00022771"/>
    </source>
</evidence>
<proteinExistence type="inferred from homology"/>
<keyword evidence="5 12" id="KW-0863">Zinc-finger</keyword>
<feature type="domain" description="C2H2-type" evidence="15">
    <location>
        <begin position="607"/>
        <end position="634"/>
    </location>
</feature>
<gene>
    <name evidence="16" type="ORF">MG293_018815</name>
</gene>
<accession>A0AAD4TMR2</accession>
<dbReference type="SUPFAM" id="SSF48726">
    <property type="entry name" value="Immunoglobulin"/>
    <property type="match status" value="1"/>
</dbReference>
<dbReference type="PRINTS" id="PR01638">
    <property type="entry name" value="MHCCLASSI"/>
</dbReference>
<dbReference type="GO" id="GO:0005634">
    <property type="term" value="C:nucleus"/>
    <property type="evidence" value="ECO:0007669"/>
    <property type="project" value="UniProtKB-SubCell"/>
</dbReference>
<dbReference type="InterPro" id="IPR036179">
    <property type="entry name" value="Ig-like_dom_sf"/>
</dbReference>
<comment type="similarity">
    <text evidence="2">Belongs to the krueppel C2H2-type zinc-finger protein family.</text>
</comment>
<keyword evidence="10" id="KW-0325">Glycoprotein</keyword>
<evidence type="ECO:0000313" key="16">
    <source>
        <dbReference type="EMBL" id="KAI4530957.1"/>
    </source>
</evidence>
<evidence type="ECO:0000256" key="3">
    <source>
        <dbReference type="ARBA" id="ARBA00022723"/>
    </source>
</evidence>
<feature type="compositionally biased region" description="Basic and acidic residues" evidence="14">
    <location>
        <begin position="462"/>
        <end position="479"/>
    </location>
</feature>
<sequence>MNLETEHSLFNVKTWAQIAYDGNNHLTLNEDLCFRTTADAEAEISKLKLEQGNAAGNSRNYLDGDCGRWLHRHLENRKDTLLRAVDMAAQISKLKPEQGGAVGNSRNYLDGDCGGWLHRHLENGKDTLLCPDPPKKHVIQHPISDREVPLRCWALGVYPEEISLTWQRDTEDQTHYMELVETRPSGNGSFKLWAALVVPSGEEQHKGLQETLMLRWEPPQLTVPNTESLLAWFYSWSLELRSGGRSAQGLLGEGCANILPESLLTTSTSYSSLNLLENCLSEPPQLAVPNIGIFVSLVLLVVTGAGIWRKKRSGEKAGSYTQAAVFRFQSVDVDKNHSEEKWHLLGQHLVSSSSQWTPRPFLVLQNPSSYWTVITRVKTMNPCQSWTFMRKWNHRELYQEEFQNLCQKDLLSLKTSVPGNSERQDALLDKLAPLRRPHESLTIQLHPKKTWQEQKSGAAQRNGDETKTKTEELSQKEDKSKDMEFFGKINDRLYKEIFQYPESKDAFESEGIFEWQQRKRRCYKCDDCGKSFSHSSDLSKHRRTHTGEKPYKCDECGKSFIQRSHLIGHHRVHTGVKPYKCKECGKDFSGRTGLIQHQRIHTGEKPYECDECGRPFRVSSALIRHQRIHTVNKFY</sequence>
<dbReference type="InterPro" id="IPR037055">
    <property type="entry name" value="MHC_I-like_Ag-recog_sf"/>
</dbReference>
<dbReference type="PANTHER" id="PTHR23226">
    <property type="entry name" value="ZINC FINGER AND SCAN DOMAIN-CONTAINING"/>
    <property type="match status" value="1"/>
</dbReference>
<dbReference type="Gene3D" id="2.60.40.10">
    <property type="entry name" value="Immunoglobulins"/>
    <property type="match status" value="1"/>
</dbReference>
<dbReference type="SMART" id="SM00407">
    <property type="entry name" value="IGc1"/>
    <property type="match status" value="1"/>
</dbReference>
<evidence type="ECO:0000256" key="11">
    <source>
        <dbReference type="ARBA" id="ARBA00023242"/>
    </source>
</evidence>
<evidence type="ECO:0000259" key="15">
    <source>
        <dbReference type="PROSITE" id="PS50157"/>
    </source>
</evidence>
<keyword evidence="17" id="KW-1185">Reference proteome</keyword>
<dbReference type="Pfam" id="PF07654">
    <property type="entry name" value="C1-set"/>
    <property type="match status" value="1"/>
</dbReference>
<dbReference type="InterPro" id="IPR003597">
    <property type="entry name" value="Ig_C1-set"/>
</dbReference>
<dbReference type="FunFam" id="3.30.160.60:FF:000269">
    <property type="entry name" value="Zinc finger protein 287"/>
    <property type="match status" value="1"/>
</dbReference>
<keyword evidence="11" id="KW-0539">Nucleus</keyword>
<evidence type="ECO:0000256" key="12">
    <source>
        <dbReference type="PROSITE-ProRule" id="PRU00042"/>
    </source>
</evidence>
<comment type="caution">
    <text evidence="16">The sequence shown here is derived from an EMBL/GenBank/DDBJ whole genome shotgun (WGS) entry which is preliminary data.</text>
</comment>
<name>A0AAD4TMR2_OVIAM</name>
<dbReference type="FunFam" id="3.30.160.60:FF:001370">
    <property type="entry name" value="Zinc finger protein"/>
    <property type="match status" value="1"/>
</dbReference>
<dbReference type="InterPro" id="IPR011161">
    <property type="entry name" value="MHC_I-like_Ag-recog"/>
</dbReference>
<feature type="domain" description="C2H2-type" evidence="15">
    <location>
        <begin position="579"/>
        <end position="606"/>
    </location>
</feature>
<keyword evidence="9" id="KW-0804">Transcription</keyword>
<dbReference type="InterPro" id="IPR011162">
    <property type="entry name" value="MHC_I/II-like_Ag-recog"/>
</dbReference>
<keyword evidence="7" id="KW-0805">Transcription regulation</keyword>
<dbReference type="FunFam" id="3.30.160.60:FF:000212">
    <property type="entry name" value="zinc finger protein 382 isoform X2"/>
    <property type="match status" value="1"/>
</dbReference>
<keyword evidence="6" id="KW-0862">Zinc</keyword>
<dbReference type="PROSITE" id="PS00028">
    <property type="entry name" value="ZINC_FINGER_C2H2_1"/>
    <property type="match status" value="4"/>
</dbReference>
<dbReference type="Gene3D" id="3.30.160.60">
    <property type="entry name" value="Classic Zinc Finger"/>
    <property type="match status" value="4"/>
</dbReference>
<evidence type="ECO:0000256" key="7">
    <source>
        <dbReference type="ARBA" id="ARBA00023015"/>
    </source>
</evidence>
<evidence type="ECO:0000256" key="9">
    <source>
        <dbReference type="ARBA" id="ARBA00023163"/>
    </source>
</evidence>
<comment type="subcellular location">
    <subcellularLocation>
        <location evidence="1">Nucleus</location>
    </subcellularLocation>
</comment>
<feature type="region of interest" description="Disordered" evidence="14">
    <location>
        <begin position="442"/>
        <end position="479"/>
    </location>
</feature>
<organism evidence="16 17">
    <name type="scientific">Ovis ammon polii</name>
    <dbReference type="NCBI Taxonomy" id="230172"/>
    <lineage>
        <taxon>Eukaryota</taxon>
        <taxon>Metazoa</taxon>
        <taxon>Chordata</taxon>
        <taxon>Craniata</taxon>
        <taxon>Vertebrata</taxon>
        <taxon>Euteleostomi</taxon>
        <taxon>Mammalia</taxon>
        <taxon>Eutheria</taxon>
        <taxon>Laurasiatheria</taxon>
        <taxon>Artiodactyla</taxon>
        <taxon>Ruminantia</taxon>
        <taxon>Pecora</taxon>
        <taxon>Bovidae</taxon>
        <taxon>Caprinae</taxon>
        <taxon>Ovis</taxon>
    </lineage>
</organism>
<dbReference type="SMART" id="SM00355">
    <property type="entry name" value="ZnF_C2H2"/>
    <property type="match status" value="4"/>
</dbReference>
<dbReference type="GO" id="GO:0000978">
    <property type="term" value="F:RNA polymerase II cis-regulatory region sequence-specific DNA binding"/>
    <property type="evidence" value="ECO:0007669"/>
    <property type="project" value="TreeGrafter"/>
</dbReference>